<keyword evidence="2" id="KW-1185">Reference proteome</keyword>
<evidence type="ECO:0000313" key="2">
    <source>
        <dbReference type="Proteomes" id="UP000244722"/>
    </source>
</evidence>
<accession>A0A2T7A797</accession>
<reference evidence="1 2" key="1">
    <citation type="submission" date="2017-04" db="EMBL/GenBank/DDBJ databases">
        <title>Draft genome sequence of Tuber borchii Vittad., a whitish edible truffle.</title>
        <authorList>
            <consortium name="DOE Joint Genome Institute"/>
            <person name="Murat C."/>
            <person name="Kuo A."/>
            <person name="Barry K.W."/>
            <person name="Clum A."/>
            <person name="Dockter R.B."/>
            <person name="Fauchery L."/>
            <person name="Iotti M."/>
            <person name="Kohler A."/>
            <person name="Labutti K."/>
            <person name="Lindquist E.A."/>
            <person name="Lipzen A."/>
            <person name="Ohm R.A."/>
            <person name="Wang M."/>
            <person name="Grigoriev I.V."/>
            <person name="Zambonelli A."/>
            <person name="Martin F.M."/>
        </authorList>
    </citation>
    <scope>NUCLEOTIDE SEQUENCE [LARGE SCALE GENOMIC DNA]</scope>
    <source>
        <strain evidence="1 2">Tbo3840</strain>
    </source>
</reference>
<sequence>MSFKWFLDRPDNRLMPWLKLAQNDVESAPESAGYSDTCLFIGHEQRSSMAYLYVDINGIIVRAIEPLMPGLVAGFGDTLRLFDAGFIGLRYQGDEKAGESEIQVCLGPVILQAIVVVVSHPPPAFLTLASTMVKNWMQSRWAETPSSGKTVSHVSSFDKDVGSISVHQGQLIYKTKGR</sequence>
<dbReference type="Proteomes" id="UP000244722">
    <property type="component" value="Unassembled WGS sequence"/>
</dbReference>
<protein>
    <submittedName>
        <fullName evidence="1">Uncharacterized protein</fullName>
    </submittedName>
</protein>
<organism evidence="1 2">
    <name type="scientific">Tuber borchii</name>
    <name type="common">White truffle</name>
    <dbReference type="NCBI Taxonomy" id="42251"/>
    <lineage>
        <taxon>Eukaryota</taxon>
        <taxon>Fungi</taxon>
        <taxon>Dikarya</taxon>
        <taxon>Ascomycota</taxon>
        <taxon>Pezizomycotina</taxon>
        <taxon>Pezizomycetes</taxon>
        <taxon>Pezizales</taxon>
        <taxon>Tuberaceae</taxon>
        <taxon>Tuber</taxon>
    </lineage>
</organism>
<name>A0A2T7A797_TUBBO</name>
<dbReference type="EMBL" id="NESQ01000009">
    <property type="protein sequence ID" value="PUU83611.1"/>
    <property type="molecule type" value="Genomic_DNA"/>
</dbReference>
<gene>
    <name evidence="1" type="ORF">B9Z19DRAFT_1118971</name>
</gene>
<evidence type="ECO:0000313" key="1">
    <source>
        <dbReference type="EMBL" id="PUU83611.1"/>
    </source>
</evidence>
<proteinExistence type="predicted"/>
<dbReference type="AlphaFoldDB" id="A0A2T7A797"/>
<comment type="caution">
    <text evidence="1">The sequence shown here is derived from an EMBL/GenBank/DDBJ whole genome shotgun (WGS) entry which is preliminary data.</text>
</comment>